<name>A0A094S6Z0_9ZZZZ</name>
<comment type="caution">
    <text evidence="1">The sequence shown here is derived from an EMBL/GenBank/DDBJ whole genome shotgun (WGS) entry which is preliminary data.</text>
</comment>
<sequence length="81" mass="9191">MRAKTIGFAIADEDRPLLEDLVAEYGGGNRSEFLRYALKKIARDRLAERMSRLQQEAREDMGGKVYTTEETQALIKKVLAS</sequence>
<proteinExistence type="predicted"/>
<reference evidence="1" key="1">
    <citation type="submission" date="2014-06" db="EMBL/GenBank/DDBJ databases">
        <title>Key roles for freshwater Actinobacteria revealed by deep metagenomic sequencing.</title>
        <authorList>
            <person name="Ghai R."/>
            <person name="Mizuno C.M."/>
            <person name="Picazo A."/>
            <person name="Camacho A."/>
            <person name="Rodriguez-Valera F."/>
        </authorList>
    </citation>
    <scope>NUCLEOTIDE SEQUENCE</scope>
</reference>
<evidence type="ECO:0000313" key="1">
    <source>
        <dbReference type="EMBL" id="KGA13678.1"/>
    </source>
</evidence>
<gene>
    <name evidence="1" type="ORF">GM51_19170</name>
</gene>
<evidence type="ECO:0008006" key="2">
    <source>
        <dbReference type="Google" id="ProtNLM"/>
    </source>
</evidence>
<dbReference type="EMBL" id="JNSL01000177">
    <property type="protein sequence ID" value="KGA13678.1"/>
    <property type="molecule type" value="Genomic_DNA"/>
</dbReference>
<dbReference type="AlphaFoldDB" id="A0A094S6Z0"/>
<organism evidence="1">
    <name type="scientific">freshwater metagenome</name>
    <dbReference type="NCBI Taxonomy" id="449393"/>
    <lineage>
        <taxon>unclassified sequences</taxon>
        <taxon>metagenomes</taxon>
        <taxon>ecological metagenomes</taxon>
    </lineage>
</organism>
<protein>
    <recommendedName>
        <fullName evidence="2">Ribbon-helix-helix protein CopG domain-containing protein</fullName>
    </recommendedName>
</protein>
<accession>A0A094S6Z0</accession>